<evidence type="ECO:0000256" key="1">
    <source>
        <dbReference type="SAM" id="Phobius"/>
    </source>
</evidence>
<name>A0A518GJ99_9PLAN</name>
<feature type="transmembrane region" description="Helical" evidence="1">
    <location>
        <begin position="20"/>
        <end position="38"/>
    </location>
</feature>
<protein>
    <submittedName>
        <fullName evidence="2">Uncharacterized protein</fullName>
    </submittedName>
</protein>
<evidence type="ECO:0000313" key="3">
    <source>
        <dbReference type="Proteomes" id="UP000315349"/>
    </source>
</evidence>
<proteinExistence type="predicted"/>
<dbReference type="EMBL" id="CP036299">
    <property type="protein sequence ID" value="QDV28662.1"/>
    <property type="molecule type" value="Genomic_DNA"/>
</dbReference>
<accession>A0A518GJ99</accession>
<reference evidence="2 3" key="1">
    <citation type="submission" date="2019-02" db="EMBL/GenBank/DDBJ databases">
        <title>Deep-cultivation of Planctomycetes and their phenomic and genomic characterization uncovers novel biology.</title>
        <authorList>
            <person name="Wiegand S."/>
            <person name="Jogler M."/>
            <person name="Boedeker C."/>
            <person name="Pinto D."/>
            <person name="Vollmers J."/>
            <person name="Rivas-Marin E."/>
            <person name="Kohn T."/>
            <person name="Peeters S.H."/>
            <person name="Heuer A."/>
            <person name="Rast P."/>
            <person name="Oberbeckmann S."/>
            <person name="Bunk B."/>
            <person name="Jeske O."/>
            <person name="Meyerdierks A."/>
            <person name="Storesund J.E."/>
            <person name="Kallscheuer N."/>
            <person name="Luecker S."/>
            <person name="Lage O.M."/>
            <person name="Pohl T."/>
            <person name="Merkel B.J."/>
            <person name="Hornburger P."/>
            <person name="Mueller R.-W."/>
            <person name="Bruemmer F."/>
            <person name="Labrenz M."/>
            <person name="Spormann A.M."/>
            <person name="Op den Camp H."/>
            <person name="Overmann J."/>
            <person name="Amann R."/>
            <person name="Jetten M.S.M."/>
            <person name="Mascher T."/>
            <person name="Medema M.H."/>
            <person name="Devos D.P."/>
            <person name="Kaster A.-K."/>
            <person name="Ovreas L."/>
            <person name="Rohde M."/>
            <person name="Galperin M.Y."/>
            <person name="Jogler C."/>
        </authorList>
    </citation>
    <scope>NUCLEOTIDE SEQUENCE [LARGE SCALE GENOMIC DNA]</scope>
    <source>
        <strain evidence="2 3">Spb1</strain>
    </source>
</reference>
<organism evidence="2 3">
    <name type="scientific">Planctopirus ephydatiae</name>
    <dbReference type="NCBI Taxonomy" id="2528019"/>
    <lineage>
        <taxon>Bacteria</taxon>
        <taxon>Pseudomonadati</taxon>
        <taxon>Planctomycetota</taxon>
        <taxon>Planctomycetia</taxon>
        <taxon>Planctomycetales</taxon>
        <taxon>Planctomycetaceae</taxon>
        <taxon>Planctopirus</taxon>
    </lineage>
</organism>
<keyword evidence="1" id="KW-0472">Membrane</keyword>
<sequence length="74" mass="8130">MIELLVTAIKKLQSSTYANLVIMLFWANCVICLCNTVGNRIVQLLASMVTLLRCSNSYSCCNKASQTAPKTIIT</sequence>
<dbReference type="AlphaFoldDB" id="A0A518GJ99"/>
<dbReference type="KEGG" id="peh:Spb1_05270"/>
<dbReference type="Proteomes" id="UP000315349">
    <property type="component" value="Chromosome"/>
</dbReference>
<keyword evidence="1" id="KW-1133">Transmembrane helix</keyword>
<keyword evidence="1" id="KW-0812">Transmembrane</keyword>
<keyword evidence="3" id="KW-1185">Reference proteome</keyword>
<gene>
    <name evidence="2" type="ORF">Spb1_05270</name>
</gene>
<evidence type="ECO:0000313" key="2">
    <source>
        <dbReference type="EMBL" id="QDV28662.1"/>
    </source>
</evidence>